<proteinExistence type="predicted"/>
<reference evidence="1" key="1">
    <citation type="journal article" date="2015" name="Genome Biol. Evol.">
        <title>Organellar Genomes of White Spruce (Picea glauca): Assembly and Annotation.</title>
        <authorList>
            <person name="Jackman S.D."/>
            <person name="Warren R.L."/>
            <person name="Gibb E.A."/>
            <person name="Vandervalk B.P."/>
            <person name="Mohamadi H."/>
            <person name="Chu J."/>
            <person name="Raymond A."/>
            <person name="Pleasance S."/>
            <person name="Coope R."/>
            <person name="Wildung M.R."/>
            <person name="Ritland C.E."/>
            <person name="Bousquet J."/>
            <person name="Jones S.J."/>
            <person name="Bohlmann J."/>
            <person name="Birol I."/>
        </authorList>
    </citation>
    <scope>NUCLEOTIDE SEQUENCE [LARGE SCALE GENOMIC DNA]</scope>
    <source>
        <tissue evidence="1">Flushing bud</tissue>
    </source>
</reference>
<geneLocation type="mitochondrion" evidence="1"/>
<organism evidence="1">
    <name type="scientific">Picea glauca</name>
    <name type="common">White spruce</name>
    <name type="synonym">Pinus glauca</name>
    <dbReference type="NCBI Taxonomy" id="3330"/>
    <lineage>
        <taxon>Eukaryota</taxon>
        <taxon>Viridiplantae</taxon>
        <taxon>Streptophyta</taxon>
        <taxon>Embryophyta</taxon>
        <taxon>Tracheophyta</taxon>
        <taxon>Spermatophyta</taxon>
        <taxon>Pinopsida</taxon>
        <taxon>Pinidae</taxon>
        <taxon>Conifers I</taxon>
        <taxon>Pinales</taxon>
        <taxon>Pinaceae</taxon>
        <taxon>Picea</taxon>
    </lineage>
</organism>
<keyword evidence="1" id="KW-0496">Mitochondrion</keyword>
<name>A0A101LV19_PICGL</name>
<protein>
    <submittedName>
        <fullName evidence="1">Uncharacterized protein</fullName>
    </submittedName>
</protein>
<dbReference type="AlphaFoldDB" id="A0A101LV19"/>
<evidence type="ECO:0000313" key="1">
    <source>
        <dbReference type="EMBL" id="KUM45889.1"/>
    </source>
</evidence>
<dbReference type="EMBL" id="LKAM01000015">
    <property type="protein sequence ID" value="KUM45889.1"/>
    <property type="molecule type" value="Genomic_DNA"/>
</dbReference>
<comment type="caution">
    <text evidence="1">The sequence shown here is derived from an EMBL/GenBank/DDBJ whole genome shotgun (WGS) entry which is preliminary data.</text>
</comment>
<sequence length="96" mass="10771">MVLLGGRYATLLAYSPGTDEELPPLQLVPDSSPSSQVLQGTWVNFTSSSRPYAYLTLTPSVTYRIASYAQFSQYRSVEPLYHRSNHACFVLHRSVK</sequence>
<accession>A0A101LV19</accession>
<gene>
    <name evidence="1" type="ORF">ABT39_MTgene2243</name>
</gene>